<dbReference type="GO" id="GO:0016020">
    <property type="term" value="C:membrane"/>
    <property type="evidence" value="ECO:0007669"/>
    <property type="project" value="TreeGrafter"/>
</dbReference>
<accession>A0A7X0M653</accession>
<dbReference type="GO" id="GO:0003824">
    <property type="term" value="F:catalytic activity"/>
    <property type="evidence" value="ECO:0007669"/>
    <property type="project" value="UniProtKB-ARBA"/>
</dbReference>
<comment type="caution">
    <text evidence="2">The sequence shown here is derived from an EMBL/GenBank/DDBJ whole genome shotgun (WGS) entry which is preliminary data.</text>
</comment>
<evidence type="ECO:0000259" key="1">
    <source>
        <dbReference type="Pfam" id="PF00561"/>
    </source>
</evidence>
<name>A0A7X0M653_9ACTN</name>
<keyword evidence="3" id="KW-1185">Reference proteome</keyword>
<evidence type="ECO:0000313" key="3">
    <source>
        <dbReference type="Proteomes" id="UP000555564"/>
    </source>
</evidence>
<dbReference type="SUPFAM" id="SSF53474">
    <property type="entry name" value="alpha/beta-Hydrolases"/>
    <property type="match status" value="1"/>
</dbReference>
<dbReference type="EMBL" id="JACHIU010000001">
    <property type="protein sequence ID" value="MBB6473090.1"/>
    <property type="molecule type" value="Genomic_DNA"/>
</dbReference>
<dbReference type="Gene3D" id="3.40.50.1820">
    <property type="entry name" value="alpha/beta hydrolase"/>
    <property type="match status" value="1"/>
</dbReference>
<dbReference type="PANTHER" id="PTHR43798:SF27">
    <property type="entry name" value="HYDROLASE ALPHA_BETA HYDROLASE FOLD FAMILY"/>
    <property type="match status" value="1"/>
</dbReference>
<proteinExistence type="predicted"/>
<dbReference type="InterPro" id="IPR050266">
    <property type="entry name" value="AB_hydrolase_sf"/>
</dbReference>
<gene>
    <name evidence="2" type="ORF">BJ992_002521</name>
</gene>
<dbReference type="InterPro" id="IPR000073">
    <property type="entry name" value="AB_hydrolase_1"/>
</dbReference>
<dbReference type="RefSeq" id="WP_184980607.1">
    <property type="nucleotide sequence ID" value="NZ_BAAALO010000005.1"/>
</dbReference>
<dbReference type="Proteomes" id="UP000555564">
    <property type="component" value="Unassembled WGS sequence"/>
</dbReference>
<organism evidence="2 3">
    <name type="scientific">Sphaerisporangium rubeum</name>
    <dbReference type="NCBI Taxonomy" id="321317"/>
    <lineage>
        <taxon>Bacteria</taxon>
        <taxon>Bacillati</taxon>
        <taxon>Actinomycetota</taxon>
        <taxon>Actinomycetes</taxon>
        <taxon>Streptosporangiales</taxon>
        <taxon>Streptosporangiaceae</taxon>
        <taxon>Sphaerisporangium</taxon>
    </lineage>
</organism>
<reference evidence="2 3" key="1">
    <citation type="submission" date="2020-08" db="EMBL/GenBank/DDBJ databases">
        <title>Sequencing the genomes of 1000 actinobacteria strains.</title>
        <authorList>
            <person name="Klenk H.-P."/>
        </authorList>
    </citation>
    <scope>NUCLEOTIDE SEQUENCE [LARGE SCALE GENOMIC DNA]</scope>
    <source>
        <strain evidence="2 3">DSM 44936</strain>
    </source>
</reference>
<dbReference type="InterPro" id="IPR029058">
    <property type="entry name" value="AB_hydrolase_fold"/>
</dbReference>
<protein>
    <submittedName>
        <fullName evidence="2">Pimeloyl-ACP methyl ester carboxylesterase</fullName>
    </submittedName>
</protein>
<sequence length="276" mass="29306">MPTFPSYDGTRLAYHVHGHGDPLVCVPGGPMQDSAYLGDLGGLSAHRRLILLDPRGTGASAVPEDPATYRCDRLVDDVEALRTHLGLDRMDLLAHSAGANIATLYATRHPARVSRLVLVTPSLAAPGIHVTAGDRLAVARLRANEPWYPEAYAALTGITAGDPAPGAWDAIAPFYYGRWTPEAESYHRSHGTHRNDDAAAVFAAEGAFTPDETRIALKSFLSPVLLLSGAYDLNSVASAVAEFAALFPAARHVTLAGTGHFPWHDVPADFVTTVAG</sequence>
<evidence type="ECO:0000313" key="2">
    <source>
        <dbReference type="EMBL" id="MBB6473090.1"/>
    </source>
</evidence>
<dbReference type="Pfam" id="PF00561">
    <property type="entry name" value="Abhydrolase_1"/>
    <property type="match status" value="1"/>
</dbReference>
<feature type="domain" description="AB hydrolase-1" evidence="1">
    <location>
        <begin position="22"/>
        <end position="262"/>
    </location>
</feature>
<dbReference type="PANTHER" id="PTHR43798">
    <property type="entry name" value="MONOACYLGLYCEROL LIPASE"/>
    <property type="match status" value="1"/>
</dbReference>
<dbReference type="AlphaFoldDB" id="A0A7X0M653"/>